<dbReference type="Pfam" id="PF03756">
    <property type="entry name" value="AfsA"/>
    <property type="match status" value="2"/>
</dbReference>
<evidence type="ECO:0000313" key="3">
    <source>
        <dbReference type="Proteomes" id="UP000466794"/>
    </source>
</evidence>
<name>A0A7K1V3V9_9NOCA</name>
<evidence type="ECO:0000313" key="2">
    <source>
        <dbReference type="EMBL" id="MVU81313.1"/>
    </source>
</evidence>
<dbReference type="AlphaFoldDB" id="A0A7K1V3V9"/>
<dbReference type="Proteomes" id="UP000466794">
    <property type="component" value="Unassembled WGS sequence"/>
</dbReference>
<dbReference type="InterPro" id="IPR005509">
    <property type="entry name" value="AfsA_hotdog_dom"/>
</dbReference>
<protein>
    <recommendedName>
        <fullName evidence="1">A-factor biosynthesis hotdog domain-containing protein</fullName>
    </recommendedName>
</protein>
<dbReference type="RefSeq" id="WP_157390911.1">
    <property type="nucleotide sequence ID" value="NZ_WRPP01000006.1"/>
</dbReference>
<evidence type="ECO:0000259" key="1">
    <source>
        <dbReference type="Pfam" id="PF03756"/>
    </source>
</evidence>
<reference evidence="2 3" key="1">
    <citation type="submission" date="2019-12" db="EMBL/GenBank/DDBJ databases">
        <title>Nocardia sp. nov. ET3-3 isolated from soil.</title>
        <authorList>
            <person name="Kanchanasin P."/>
            <person name="Tanasupawat S."/>
            <person name="Yuki M."/>
            <person name="Kudo T."/>
        </authorList>
    </citation>
    <scope>NUCLEOTIDE SEQUENCE [LARGE SCALE GENOMIC DNA]</scope>
    <source>
        <strain evidence="2 3">ET3-3</strain>
    </source>
</reference>
<accession>A0A7K1V3V9</accession>
<proteinExistence type="predicted"/>
<sequence length="301" mass="32888">MTGDHNRSDAQMLVAPHHVHRTRSDQTLLATARAIDANTSTAEVKQEPTSDSYYRDHVCGRSMALMRGIEAIRQLETLSAHLYYGVSHDAKFVLREWEFSANCVNDAPSSVGFVSLLRDTPADRGRTVEYVGTATLVEIKVCMERLVVSYVTPEIYKAIRYRGSAPTVLSAHTNVRNYCAPADHARLGLDAPDHVAVGHDRANGHLCVAADTGNPAYFDHVQDHWPGMVLTEAAIQAAHLHLGRVLPCTAVRARFDRYLELSIPVHIEIGDVTESGGLVELAVGFVQAGSTGASMKLTFES</sequence>
<feature type="domain" description="A-factor biosynthesis hotdog" evidence="1">
    <location>
        <begin position="19"/>
        <end position="101"/>
    </location>
</feature>
<gene>
    <name evidence="2" type="ORF">GPX89_29235</name>
</gene>
<dbReference type="EMBL" id="WRPP01000006">
    <property type="protein sequence ID" value="MVU81313.1"/>
    <property type="molecule type" value="Genomic_DNA"/>
</dbReference>
<feature type="domain" description="A-factor biosynthesis hotdog" evidence="1">
    <location>
        <begin position="211"/>
        <end position="268"/>
    </location>
</feature>
<keyword evidence="3" id="KW-1185">Reference proteome</keyword>
<comment type="caution">
    <text evidence="2">The sequence shown here is derived from an EMBL/GenBank/DDBJ whole genome shotgun (WGS) entry which is preliminary data.</text>
</comment>
<organism evidence="2 3">
    <name type="scientific">Nocardia terrae</name>
    <dbReference type="NCBI Taxonomy" id="2675851"/>
    <lineage>
        <taxon>Bacteria</taxon>
        <taxon>Bacillati</taxon>
        <taxon>Actinomycetota</taxon>
        <taxon>Actinomycetes</taxon>
        <taxon>Mycobacteriales</taxon>
        <taxon>Nocardiaceae</taxon>
        <taxon>Nocardia</taxon>
    </lineage>
</organism>